<reference evidence="1 2" key="1">
    <citation type="submission" date="2015-07" db="EMBL/GenBank/DDBJ databases">
        <authorList>
            <person name="Noorani M."/>
        </authorList>
    </citation>
    <scope>NUCLEOTIDE SEQUENCE [LARGE SCALE GENOMIC DNA]</scope>
    <source>
        <strain evidence="1 2">CECT 5088</strain>
    </source>
</reference>
<dbReference type="EMBL" id="CXPG01000017">
    <property type="protein sequence ID" value="CTQ33078.1"/>
    <property type="molecule type" value="Genomic_DNA"/>
</dbReference>
<sequence length="47" mass="5637">MIDLSDQPVVPKTSYEREQAHFASLRAEARERTPSRWRRWIARLLGR</sequence>
<organism evidence="1 2">
    <name type="scientific">Jannaschia rubra</name>
    <dbReference type="NCBI Taxonomy" id="282197"/>
    <lineage>
        <taxon>Bacteria</taxon>
        <taxon>Pseudomonadati</taxon>
        <taxon>Pseudomonadota</taxon>
        <taxon>Alphaproteobacteria</taxon>
        <taxon>Rhodobacterales</taxon>
        <taxon>Roseobacteraceae</taxon>
        <taxon>Jannaschia</taxon>
    </lineage>
</organism>
<gene>
    <name evidence="1" type="ORF">JAN5088_01854</name>
</gene>
<evidence type="ECO:0000313" key="1">
    <source>
        <dbReference type="EMBL" id="CTQ33078.1"/>
    </source>
</evidence>
<keyword evidence="2" id="KW-1185">Reference proteome</keyword>
<name>A0A0M6XQA7_9RHOB</name>
<dbReference type="STRING" id="282197.SAMN04488517_11347"/>
<accession>A0A0M6XQA7</accession>
<protein>
    <submittedName>
        <fullName evidence="1">Uncharacterized protein</fullName>
    </submittedName>
</protein>
<dbReference type="RefSeq" id="WP_158448475.1">
    <property type="nucleotide sequence ID" value="NZ_CANMUL010000005.1"/>
</dbReference>
<evidence type="ECO:0000313" key="2">
    <source>
        <dbReference type="Proteomes" id="UP000048908"/>
    </source>
</evidence>
<dbReference type="Proteomes" id="UP000048908">
    <property type="component" value="Unassembled WGS sequence"/>
</dbReference>
<proteinExistence type="predicted"/>
<dbReference type="AlphaFoldDB" id="A0A0M6XQA7"/>